<dbReference type="Proteomes" id="UP001219957">
    <property type="component" value="Chromosome"/>
</dbReference>
<dbReference type="RefSeq" id="WP_275060556.1">
    <property type="nucleotide sequence ID" value="NZ_CP109617.1"/>
</dbReference>
<proteinExistence type="predicted"/>
<dbReference type="InterPro" id="IPR023203">
    <property type="entry name" value="TTHA0068_sf"/>
</dbReference>
<dbReference type="EMBL" id="CP109617">
    <property type="protein sequence ID" value="WED56524.1"/>
    <property type="molecule type" value="Genomic_DNA"/>
</dbReference>
<keyword evidence="2" id="KW-1185">Reference proteome</keyword>
<sequence>MTPFIHYTLLFECHADYFECHEVLEEAWQADGRRHHGYAALIQYAVIHYHLRRDNLVGAKKSLRLLRRKIDIASPYLNELGLDVDSFVAQLDEWPLHTKLPLQQDVRDTVESLKSTFPSTDLAFEELVHKHLHRDRSEVIMERKSALLERQRARNSASHS</sequence>
<protein>
    <submittedName>
        <fullName evidence="1">DUF309 domain-containing protein</fullName>
    </submittedName>
</protein>
<gene>
    <name evidence="1" type="ORF">OE059_06630</name>
</gene>
<dbReference type="SUPFAM" id="SSF140663">
    <property type="entry name" value="TTHA0068-like"/>
    <property type="match status" value="1"/>
</dbReference>
<organism evidence="1 2">
    <name type="scientific">Exiguobacterium profundum</name>
    <dbReference type="NCBI Taxonomy" id="307643"/>
    <lineage>
        <taxon>Bacteria</taxon>
        <taxon>Bacillati</taxon>
        <taxon>Bacillota</taxon>
        <taxon>Bacilli</taxon>
        <taxon>Bacillales</taxon>
        <taxon>Bacillales Family XII. Incertae Sedis</taxon>
        <taxon>Exiguobacterium</taxon>
    </lineage>
</organism>
<name>A0ABY8B7M1_9BACL</name>
<dbReference type="Gene3D" id="1.10.3450.10">
    <property type="entry name" value="TTHA0068-like"/>
    <property type="match status" value="1"/>
</dbReference>
<accession>A0ABY8B7M1</accession>
<evidence type="ECO:0000313" key="2">
    <source>
        <dbReference type="Proteomes" id="UP001219957"/>
    </source>
</evidence>
<dbReference type="InterPro" id="IPR005500">
    <property type="entry name" value="DUF309"/>
</dbReference>
<dbReference type="Pfam" id="PF03745">
    <property type="entry name" value="DUF309"/>
    <property type="match status" value="1"/>
</dbReference>
<evidence type="ECO:0000313" key="1">
    <source>
        <dbReference type="EMBL" id="WED56524.1"/>
    </source>
</evidence>
<reference evidence="1 2" key="1">
    <citation type="submission" date="2022-10" db="EMBL/GenBank/DDBJ databases">
        <title>Complete genome sequence of Exiguobacterium profundum TSS-3 isolated from an extremely saline-alkaline spring located in Ixtapa, Chiapas-Mexico.</title>
        <authorList>
            <person name="Rincon-Rosales R."/>
            <person name="Rogel M.A."/>
            <person name="Rincon-Molina C.I."/>
            <person name="Guerrero G."/>
            <person name="Manzano-Gomez L.A."/>
            <person name="Lopez-Lopez A."/>
            <person name="Rincon Molina F.A."/>
            <person name="Martinez-Romero E."/>
        </authorList>
    </citation>
    <scope>NUCLEOTIDE SEQUENCE [LARGE SCALE GENOMIC DNA]</scope>
    <source>
        <strain evidence="1 2">TSS-3</strain>
    </source>
</reference>